<dbReference type="EMBL" id="QOKY01000146">
    <property type="protein sequence ID" value="RMZ56390.1"/>
    <property type="molecule type" value="Genomic_DNA"/>
</dbReference>
<feature type="non-terminal residue" evidence="4">
    <location>
        <position position="1"/>
    </location>
</feature>
<feature type="compositionally biased region" description="Low complexity" evidence="2">
    <location>
        <begin position="455"/>
        <end position="465"/>
    </location>
</feature>
<organism evidence="4 5">
    <name type="scientific">Auxenochlorella protothecoides</name>
    <name type="common">Green microalga</name>
    <name type="synonym">Chlorella protothecoides</name>
    <dbReference type="NCBI Taxonomy" id="3075"/>
    <lineage>
        <taxon>Eukaryota</taxon>
        <taxon>Viridiplantae</taxon>
        <taxon>Chlorophyta</taxon>
        <taxon>core chlorophytes</taxon>
        <taxon>Trebouxiophyceae</taxon>
        <taxon>Chlorellales</taxon>
        <taxon>Chlorellaceae</taxon>
        <taxon>Auxenochlorella</taxon>
    </lineage>
</organism>
<feature type="domain" description="Vacuolar protein sorting-associated protein 13 VPS13 adaptor binding" evidence="3">
    <location>
        <begin position="15"/>
        <end position="202"/>
    </location>
</feature>
<dbReference type="PANTHER" id="PTHR16166">
    <property type="entry name" value="VACUOLAR PROTEIN SORTING-ASSOCIATED PROTEIN VPS13"/>
    <property type="match status" value="1"/>
</dbReference>
<name>A0A3M7L2X6_AUXPR</name>
<feature type="compositionally biased region" description="Gly residues" evidence="2">
    <location>
        <begin position="398"/>
        <end position="407"/>
    </location>
</feature>
<evidence type="ECO:0000313" key="5">
    <source>
        <dbReference type="Proteomes" id="UP000279271"/>
    </source>
</evidence>
<dbReference type="PANTHER" id="PTHR16166:SF93">
    <property type="entry name" value="INTERMEMBRANE LIPID TRANSFER PROTEIN VPS13"/>
    <property type="match status" value="1"/>
</dbReference>
<dbReference type="AlphaFoldDB" id="A0A3M7L2X6"/>
<gene>
    <name evidence="4" type="ORF">APUTEX25_004773</name>
</gene>
<dbReference type="InterPro" id="IPR026847">
    <property type="entry name" value="VPS13"/>
</dbReference>
<feature type="region of interest" description="Disordered" evidence="2">
    <location>
        <begin position="396"/>
        <end position="471"/>
    </location>
</feature>
<dbReference type="Pfam" id="PF25036">
    <property type="entry name" value="VPS13_VAB"/>
    <property type="match status" value="1"/>
</dbReference>
<dbReference type="GO" id="GO:0006623">
    <property type="term" value="P:protein targeting to vacuole"/>
    <property type="evidence" value="ECO:0007669"/>
    <property type="project" value="TreeGrafter"/>
</dbReference>
<dbReference type="Proteomes" id="UP000279271">
    <property type="component" value="Unassembled WGS sequence"/>
</dbReference>
<dbReference type="GO" id="GO:0045053">
    <property type="term" value="P:protein retention in Golgi apparatus"/>
    <property type="evidence" value="ECO:0007669"/>
    <property type="project" value="TreeGrafter"/>
</dbReference>
<comment type="caution">
    <text evidence="4">The sequence shown here is derived from an EMBL/GenBank/DDBJ whole genome shotgun (WGS) entry which is preliminary data.</text>
</comment>
<dbReference type="InterPro" id="IPR009543">
    <property type="entry name" value="VPS13_VAB"/>
</dbReference>
<proteinExistence type="inferred from homology"/>
<reference evidence="5" key="1">
    <citation type="journal article" date="2018" name="Algal Res.">
        <title>Characterization of plant carbon substrate utilization by Auxenochlorella protothecoides.</title>
        <authorList>
            <person name="Vogler B.W."/>
            <person name="Starkenburg S.R."/>
            <person name="Sudasinghe N."/>
            <person name="Schambach J.Y."/>
            <person name="Rollin J.A."/>
            <person name="Pattathil S."/>
            <person name="Barry A.N."/>
        </authorList>
    </citation>
    <scope>NUCLEOTIDE SEQUENCE [LARGE SCALE GENOMIC DNA]</scope>
    <source>
        <strain evidence="5">UTEX 25</strain>
    </source>
</reference>
<evidence type="ECO:0000256" key="2">
    <source>
        <dbReference type="SAM" id="MobiDB-lite"/>
    </source>
</evidence>
<evidence type="ECO:0000259" key="3">
    <source>
        <dbReference type="Pfam" id="PF25036"/>
    </source>
</evidence>
<sequence>RLFEFAVVVAAGPPESIYRHTKLVTLKPKYIIENQTGLAMRVKQLGTRDPPVWSHGSRASGGFAHVLDPGQRSAVYWDDAEKPRELIVQPLAPGGGGEEWAWSGGFPIPETEWYFGLRIRHRRGGRRYLNIPANVTVGGSGCVQVTLKALGSVPPYRIENRCKDVDLVFIQLPLVFRPNSRHFMDRLSPGQVMAYAWDQPMLMNKLRVQARVVGRASESRTADYAPDQLGDAPVLMLPTHGGAAERASAEGRLSRTLSAEVPDVVKQKLVSLLAAEFSKKVYVSVYADGPTRVLRFSDEKNTSSLEQYHVILDLTARLKQVETQLREVSASFARLNGMAGAHALDLYGRTTADEGAAPARRTDLVRRASKRVPLSSALGPGPHPLLAHAAGRHVQAAGGHGGCGTGVEGAPSGVPETVLKGVVPLPPPHPDSSNPRVRRKEPEASGLLPWEKLLPSRPGPSRGSPETLNRRFRSSVTVWKEDALDQVEVHAAGDGDAEVQHGAQALAQRVDALQDDHAGGGDLHAPRSHAPALLEVVDGDLRCAAGTQLPSMTLLPSLYMSMLSTTLSGMKDWILAEKAVLPDPEGPARPTRMVSRFWEQSSWMARTTMKDPFSKLSRPSRGLMVYRERPSPDLYFTSSSWSFSKAWGIRGAGAAWDGALQGNAGWCGTGRHSAQQQLLCAAFLHIITFFSRDMGVRASPARDPFRTMSMAGSNSKYEIASEE</sequence>
<evidence type="ECO:0000313" key="4">
    <source>
        <dbReference type="EMBL" id="RMZ56390.1"/>
    </source>
</evidence>
<comment type="similarity">
    <text evidence="1">Belongs to the VPS13 family.</text>
</comment>
<protein>
    <recommendedName>
        <fullName evidence="3">Vacuolar protein sorting-associated protein 13 VPS13 adaptor binding domain-containing protein</fullName>
    </recommendedName>
</protein>
<accession>A0A3M7L2X6</accession>
<evidence type="ECO:0000256" key="1">
    <source>
        <dbReference type="ARBA" id="ARBA00006545"/>
    </source>
</evidence>